<evidence type="ECO:0000259" key="8">
    <source>
        <dbReference type="Pfam" id="PF00479"/>
    </source>
</evidence>
<dbReference type="PANTHER" id="PTHR23429">
    <property type="entry name" value="GLUCOSE-6-PHOSPHATE 1-DEHYDROGENASE G6PD"/>
    <property type="match status" value="1"/>
</dbReference>
<dbReference type="SUPFAM" id="SSF51735">
    <property type="entry name" value="NAD(P)-binding Rossmann-fold domains"/>
    <property type="match status" value="1"/>
</dbReference>
<evidence type="ECO:0000256" key="3">
    <source>
        <dbReference type="ARBA" id="ARBA00022526"/>
    </source>
</evidence>
<dbReference type="Gene3D" id="3.30.360.10">
    <property type="entry name" value="Dihydrodipicolinate Reductase, domain 2"/>
    <property type="match status" value="1"/>
</dbReference>
<dbReference type="Gene3D" id="3.40.50.720">
    <property type="entry name" value="NAD(P)-binding Rossmann-like Domain"/>
    <property type="match status" value="1"/>
</dbReference>
<feature type="binding site" evidence="7">
    <location>
        <position position="229"/>
    </location>
    <ligand>
        <name>substrate</name>
    </ligand>
</feature>
<dbReference type="GO" id="GO:0004345">
    <property type="term" value="F:glucose-6-phosphate dehydrogenase activity"/>
    <property type="evidence" value="ECO:0007669"/>
    <property type="project" value="UniProtKB-UniRule"/>
</dbReference>
<organism evidence="10">
    <name type="scientific">uncultured Solirubrobacterales bacterium</name>
    <dbReference type="NCBI Taxonomy" id="768556"/>
    <lineage>
        <taxon>Bacteria</taxon>
        <taxon>Bacillati</taxon>
        <taxon>Actinomycetota</taxon>
        <taxon>Thermoleophilia</taxon>
        <taxon>Solirubrobacterales</taxon>
        <taxon>environmental samples</taxon>
    </lineage>
</organism>
<proteinExistence type="inferred from homology"/>
<comment type="pathway">
    <text evidence="1 7">Carbohydrate degradation; pentose phosphate pathway; D-ribulose 5-phosphate from D-glucose 6-phosphate (oxidative stage): step 1/3.</text>
</comment>
<feature type="active site" description="Proton acceptor" evidence="7">
    <location>
        <position position="253"/>
    </location>
</feature>
<comment type="catalytic activity">
    <reaction evidence="7">
        <text>D-glucose 6-phosphate + NADP(+) = 6-phospho-D-glucono-1,5-lactone + NADPH + H(+)</text>
        <dbReference type="Rhea" id="RHEA:15841"/>
        <dbReference type="ChEBI" id="CHEBI:15378"/>
        <dbReference type="ChEBI" id="CHEBI:57783"/>
        <dbReference type="ChEBI" id="CHEBI:57955"/>
        <dbReference type="ChEBI" id="CHEBI:58349"/>
        <dbReference type="ChEBI" id="CHEBI:61548"/>
        <dbReference type="EC" id="1.1.1.49"/>
    </reaction>
</comment>
<dbReference type="AlphaFoldDB" id="A0A6J4SAQ2"/>
<dbReference type="EC" id="1.1.1.49" evidence="7"/>
<comment type="function">
    <text evidence="7">Catalyzes the oxidation of glucose 6-phosphate to 6-phosphogluconolactone.</text>
</comment>
<feature type="binding site" evidence="7">
    <location>
        <position position="248"/>
    </location>
    <ligand>
        <name>substrate</name>
    </ligand>
</feature>
<reference evidence="10" key="1">
    <citation type="submission" date="2020-02" db="EMBL/GenBank/DDBJ databases">
        <authorList>
            <person name="Meier V. D."/>
        </authorList>
    </citation>
    <scope>NUCLEOTIDE SEQUENCE</scope>
    <source>
        <strain evidence="10">AVDCRST_MAG17</strain>
    </source>
</reference>
<comment type="similarity">
    <text evidence="2 7">Belongs to the glucose-6-phosphate dehydrogenase family.</text>
</comment>
<feature type="binding site" evidence="7">
    <location>
        <position position="161"/>
    </location>
    <ligand>
        <name>NADP(+)</name>
        <dbReference type="ChEBI" id="CHEBI:58349"/>
    </ligand>
</feature>
<keyword evidence="6 7" id="KW-0119">Carbohydrate metabolism</keyword>
<evidence type="ECO:0000256" key="7">
    <source>
        <dbReference type="HAMAP-Rule" id="MF_00966"/>
    </source>
</evidence>
<evidence type="ECO:0000256" key="2">
    <source>
        <dbReference type="ARBA" id="ARBA00009975"/>
    </source>
</evidence>
<dbReference type="UniPathway" id="UPA00115">
    <property type="reaction ID" value="UER00408"/>
</dbReference>
<evidence type="ECO:0000259" key="9">
    <source>
        <dbReference type="Pfam" id="PF02781"/>
    </source>
</evidence>
<evidence type="ECO:0000313" key="10">
    <source>
        <dbReference type="EMBL" id="CAA9493420.1"/>
    </source>
</evidence>
<feature type="binding site" evidence="7">
    <location>
        <position position="195"/>
    </location>
    <ligand>
        <name>substrate</name>
    </ligand>
</feature>
<dbReference type="Pfam" id="PF00479">
    <property type="entry name" value="G6PD_N"/>
    <property type="match status" value="1"/>
</dbReference>
<dbReference type="InterPro" id="IPR001282">
    <property type="entry name" value="G6P_DH"/>
</dbReference>
<accession>A0A6J4SAQ2</accession>
<gene>
    <name evidence="7" type="primary">zwf</name>
    <name evidence="10" type="ORF">AVDCRST_MAG17-913</name>
</gene>
<evidence type="ECO:0000256" key="4">
    <source>
        <dbReference type="ARBA" id="ARBA00022857"/>
    </source>
</evidence>
<dbReference type="GO" id="GO:0005829">
    <property type="term" value="C:cytosol"/>
    <property type="evidence" value="ECO:0007669"/>
    <property type="project" value="TreeGrafter"/>
</dbReference>
<dbReference type="SUPFAM" id="SSF55347">
    <property type="entry name" value="Glyceraldehyde-3-phosphate dehydrogenase-like, C-terminal domain"/>
    <property type="match status" value="1"/>
</dbReference>
<keyword evidence="5 7" id="KW-0560">Oxidoreductase</keyword>
<dbReference type="EMBL" id="CADCVV010000066">
    <property type="protein sequence ID" value="CAA9493420.1"/>
    <property type="molecule type" value="Genomic_DNA"/>
</dbReference>
<feature type="binding site" evidence="7">
    <location>
        <position position="62"/>
    </location>
    <ligand>
        <name>NADP(+)</name>
        <dbReference type="ChEBI" id="CHEBI:58349"/>
    </ligand>
</feature>
<feature type="domain" description="Glucose-6-phosphate dehydrogenase NAD-binding" evidence="8">
    <location>
        <begin position="25"/>
        <end position="200"/>
    </location>
</feature>
<dbReference type="PRINTS" id="PR00079">
    <property type="entry name" value="G6PDHDRGNASE"/>
</dbReference>
<dbReference type="Pfam" id="PF02781">
    <property type="entry name" value="G6PD_C"/>
    <property type="match status" value="1"/>
</dbReference>
<evidence type="ECO:0000256" key="6">
    <source>
        <dbReference type="ARBA" id="ARBA00023277"/>
    </source>
</evidence>
<evidence type="ECO:0000256" key="1">
    <source>
        <dbReference type="ARBA" id="ARBA00004937"/>
    </source>
</evidence>
<dbReference type="PROSITE" id="PS00069">
    <property type="entry name" value="G6P_DEHYDROGENASE"/>
    <property type="match status" value="1"/>
</dbReference>
<dbReference type="PIRSF" id="PIRSF000110">
    <property type="entry name" value="G6PD"/>
    <property type="match status" value="1"/>
</dbReference>
<dbReference type="InterPro" id="IPR022674">
    <property type="entry name" value="G6P_DH_NAD-bd"/>
</dbReference>
<comment type="caution">
    <text evidence="7">Lacks conserved residue(s) required for the propagation of feature annotation.</text>
</comment>
<protein>
    <recommendedName>
        <fullName evidence="7">Glucose-6-phosphate 1-dehydrogenase</fullName>
        <shortName evidence="7">G6PD</shortName>
        <ecNumber evidence="7">1.1.1.49</ecNumber>
    </recommendedName>
</protein>
<feature type="binding site" evidence="7">
    <location>
        <position position="339"/>
    </location>
    <ligand>
        <name>substrate</name>
    </ligand>
</feature>
<evidence type="ECO:0000256" key="5">
    <source>
        <dbReference type="ARBA" id="ARBA00023002"/>
    </source>
</evidence>
<dbReference type="GO" id="GO:0006006">
    <property type="term" value="P:glucose metabolic process"/>
    <property type="evidence" value="ECO:0007669"/>
    <property type="project" value="UniProtKB-KW"/>
</dbReference>
<keyword evidence="4 7" id="KW-0521">NADP</keyword>
<dbReference type="GO" id="GO:0050661">
    <property type="term" value="F:NADP binding"/>
    <property type="evidence" value="ECO:0007669"/>
    <property type="project" value="UniProtKB-UniRule"/>
</dbReference>
<name>A0A6J4SAQ2_9ACTN</name>
<dbReference type="InterPro" id="IPR022675">
    <property type="entry name" value="G6P_DH_C"/>
</dbReference>
<keyword evidence="3 7" id="KW-0313">Glucose metabolism</keyword>
<dbReference type="NCBIfam" id="TIGR00871">
    <property type="entry name" value="zwf"/>
    <property type="match status" value="1"/>
</dbReference>
<dbReference type="PANTHER" id="PTHR23429:SF0">
    <property type="entry name" value="GLUCOSE-6-PHOSPHATE 1-DEHYDROGENASE"/>
    <property type="match status" value="1"/>
</dbReference>
<feature type="binding site" evidence="7">
    <location>
        <position position="191"/>
    </location>
    <ligand>
        <name>substrate</name>
    </ligand>
</feature>
<sequence>MAVTAPDVDRRQAHRLAVPPDHVIVLFGATGDLATRKLWPGLYHLDVAGLMPPEFAVIATARGNYTDDELRALVRRAVEESGRVTVDEEAWERFARRLSYTVTDTNGPRQLDAAVAAAEQRAGGRLRRLHYLSVPTAAMGPIVREIGRAGLAPDSRVVLEKPFGSDLASARELNGLLHEVFDEEQVFRIDHFLGKEAVQNILALRFANGMWEPVWNREHIEHVQIDVPETLGLTTRTAFYEATGAFRDMVVTHLFQLLGFVAMEPPTALSAQELVAEKTKVFQAMRPLGPDDLVRAQYSGYRDEPGVRPDSQTETLAAVRVWVDNWRWAGVPFYLRTGKLMAEGRRLVTIAFRDPPTRMFPTGSGVDESDPNHLSFDLGDPGVLSLGFQAKTPGPGMSVEHAHLTYSFASAEKHEQSLEAYERLIYDAMVGDRTLFTTAPGVERLWQVSDSVLADPPPLRRYAPGGWGPPEVDELIAPHRWHLSRGGH</sequence>
<dbReference type="GO" id="GO:0009051">
    <property type="term" value="P:pentose-phosphate shunt, oxidative branch"/>
    <property type="evidence" value="ECO:0007669"/>
    <property type="project" value="TreeGrafter"/>
</dbReference>
<dbReference type="HAMAP" id="MF_00966">
    <property type="entry name" value="G6PD"/>
    <property type="match status" value="1"/>
</dbReference>
<dbReference type="InterPro" id="IPR036291">
    <property type="entry name" value="NAD(P)-bd_dom_sf"/>
</dbReference>
<feature type="domain" description="Glucose-6-phosphate dehydrogenase C-terminal" evidence="9">
    <location>
        <begin position="202"/>
        <end position="480"/>
    </location>
</feature>
<dbReference type="InterPro" id="IPR019796">
    <property type="entry name" value="G6P_DH_AS"/>
</dbReference>